<evidence type="ECO:0000256" key="1">
    <source>
        <dbReference type="ARBA" id="ARBA00022737"/>
    </source>
</evidence>
<keyword evidence="1" id="KW-0677">Repeat</keyword>
<dbReference type="SMART" id="SM00409">
    <property type="entry name" value="IG"/>
    <property type="match status" value="5"/>
</dbReference>
<keyword evidence="2" id="KW-1015">Disulfide bond</keyword>
<sequence>MTTLIYQYLILIIQFRIGLTVYRNEIDHQKNMIKPIITHSPSNVFSTDSILEFTCQATGYPKPNIVWYDAITGKQVIDEIPSSGTTSGIHVNQHYGKLLISNPERGKLYSFYCNASNSAGWTISQPPVRGGTVYISSQFKQIPVDKTVHEGDKVVMECIPPIGLPEVKVYWLKNNNLISAQNGVKPKNNISVINEFKSNIEISIDGSLHINPVTIKDSGTYTCVASNIAGEQVSPSAYLMVKSRTRFLETPVDIRVKKGRDIKLKCKVEGNHVVKWKRGPGEEPIDPNRAELTESYLLIRNAQISDSGTYICTAAGGIEADATVIVDTPPAFSVTPDDLTVSEGETAVFHCVAAGHPLPAIYWELPDKTPIFPGDQTINEFHNGKHYLTPEGSLEVRDVRQKDSGKYQCTAHSSIDTIHTSATLHVINLSKKKLDSSKDVYSLSENEPRQFSPSNFHWLSPIIGLPPANQTRTVGEIVTLDCELGLTRGLPGSLVSTLPYSDLSDWSIGWYRSTKDGVKENIVISNPPYDQRYTLLPRGSLQISNLRVEDSGNYTCIANAVIKPYLDGSSVSFTLQSNWTSCLDVVLEGSPATASISNESPLPPPENLKATNVTSSTVILVWDLPFPPLLSQEFTQGNPMKSHQIAYWVELYRPDRPTDGWIVVEKNWHAHTVQLGGLQPETIYYFLIRPRWNEGRVGWASAPLGPVLTLKEEVLSHQESQLSDREALKSFKNVNLILQHLYPLSPKRVRVSWSITEVLPVLSMVKGYSVYHREVPLMQCISNKLESMYSDATGLTTKSGERMYCSIKSTTSIDSHSLFRLETMQTLQQNFKNRQEQEFNNATLDPWTVIDIKAQYQKDRKYSDIHNSLTIQETSLVRDLEAFRCYEIKVKAYSSNSLMENIESRESNTLRVLTFESFPSSPPDRIFAVWISNTTIELSWDPPPVINWNGLLMGYIIYVYDEDASNHQSFNLSYTEQKTLIKGLTGKTIYFVQMAAVTCKGIGVRSAPIQLKPDLRKKGLGVGWGFDVQTGKLLQFMSIERKESNNKGEDFLNQPWLIVTIICSLLVWCATVTLITFCCRHQRYRFRKTAGTILIANNSQCGSIADGSNNTCISINNSINENKISKNSHHLQKDHVQLEPLLRSETPNMENDNCLENVDKLKYMGWRQYPSTTQNHNLHNITNNSHNEYNNNKESNDTQFNSFNPTLLALTRSPHISNETNNVGLYATTENITNHSNSQSNHHVIQRPNTLIHFSNDCTSRASYLSYQSHIIPQSQINSNISSNGYNNIDQTFCAVTRIGLTSLPLIAPIAPINSLQHVNNTISSSHSIYDCNENITQLTVAPYATVSLIHNTMNTTNNTSTNNCNTSTFYTINNGVYDDDNNNNIDTPSELTYEFDESLTPSITTNNKINLNIDYTKCNLHQTQLQTNQSSYTNYTNPCCQANNNNINNEENGNRSQFSSLEQHDLVDLSQRQDTRNKSNSATSSSLTNDDEKSYRWKKITNDIVTNEFDNNLMTTNSNHLPMNNYLKQNHSKMIITTTTTTTATMASTTTTTTVAGTTQYQNSFTSKCEKSEGYLYCYDDKQIIPPPPKSPPPPAPKYNHDIYDHNNNSMMNYQCSPRKTDKPHELIIEYSSSSSLSSITHTTHSTIPNMNENKQSNPIIITASKHNETEYLFNTNHNNNVQLNNPKSSINEQNIYYSNYCSSDDDRENEQIHDKKLEYNFKKYTNDNHYNITNNCSNHPPHHTPSYQRQQQPPPPSQQQQQYQNQSLSLDKQSFIQRPIMLLNEHELTNPPSSTFCITLSPEEHSSSTYAQVY</sequence>
<evidence type="ECO:0000313" key="7">
    <source>
        <dbReference type="Proteomes" id="UP000277204"/>
    </source>
</evidence>
<evidence type="ECO:0000256" key="4">
    <source>
        <dbReference type="SAM" id="MobiDB-lite"/>
    </source>
</evidence>
<feature type="chain" id="PRO_5043747135" evidence="5">
    <location>
        <begin position="21"/>
        <end position="1816"/>
    </location>
</feature>
<dbReference type="GO" id="GO:0003676">
    <property type="term" value="F:nucleic acid binding"/>
    <property type="evidence" value="ECO:0007669"/>
    <property type="project" value="InterPro"/>
</dbReference>
<dbReference type="InterPro" id="IPR036116">
    <property type="entry name" value="FN3_sf"/>
</dbReference>
<dbReference type="InterPro" id="IPR007110">
    <property type="entry name" value="Ig-like_dom"/>
</dbReference>
<dbReference type="Proteomes" id="UP000277204">
    <property type="component" value="Unassembled WGS sequence"/>
</dbReference>
<dbReference type="InterPro" id="IPR013783">
    <property type="entry name" value="Ig-like_fold"/>
</dbReference>
<accession>A0A183L957</accession>
<dbReference type="InterPro" id="IPR013098">
    <property type="entry name" value="Ig_I-set"/>
</dbReference>
<keyword evidence="7" id="KW-1185">Reference proteome</keyword>
<evidence type="ECO:0000256" key="2">
    <source>
        <dbReference type="ARBA" id="ARBA00023157"/>
    </source>
</evidence>
<evidence type="ECO:0000313" key="6">
    <source>
        <dbReference type="EMBL" id="VDO47518.1"/>
    </source>
</evidence>
<feature type="signal peptide" evidence="5">
    <location>
        <begin position="1"/>
        <end position="20"/>
    </location>
</feature>
<dbReference type="SMART" id="SM00408">
    <property type="entry name" value="IGc2"/>
    <property type="match status" value="5"/>
</dbReference>
<dbReference type="CDD" id="cd00063">
    <property type="entry name" value="FN3"/>
    <property type="match status" value="2"/>
</dbReference>
<dbReference type="Pfam" id="PF07679">
    <property type="entry name" value="I-set"/>
    <property type="match status" value="2"/>
</dbReference>
<dbReference type="PROSITE" id="PS00092">
    <property type="entry name" value="N6_MTASE"/>
    <property type="match status" value="1"/>
</dbReference>
<feature type="compositionally biased region" description="Low complexity" evidence="4">
    <location>
        <begin position="1760"/>
        <end position="1769"/>
    </location>
</feature>
<dbReference type="InterPro" id="IPR013106">
    <property type="entry name" value="Ig_V-set"/>
</dbReference>
<dbReference type="InterPro" id="IPR003961">
    <property type="entry name" value="FN3_dom"/>
</dbReference>
<dbReference type="SMART" id="SM00406">
    <property type="entry name" value="IGv"/>
    <property type="match status" value="3"/>
</dbReference>
<feature type="region of interest" description="Disordered" evidence="4">
    <location>
        <begin position="1732"/>
        <end position="1770"/>
    </location>
</feature>
<dbReference type="Pfam" id="PF13927">
    <property type="entry name" value="Ig_3"/>
    <property type="match status" value="2"/>
</dbReference>
<dbReference type="SUPFAM" id="SSF49265">
    <property type="entry name" value="Fibronectin type III"/>
    <property type="match status" value="2"/>
</dbReference>
<dbReference type="Pfam" id="PF00041">
    <property type="entry name" value="fn3"/>
    <property type="match status" value="1"/>
</dbReference>
<evidence type="ECO:0000256" key="3">
    <source>
        <dbReference type="ARBA" id="ARBA00023319"/>
    </source>
</evidence>
<reference evidence="6 7" key="1">
    <citation type="submission" date="2018-11" db="EMBL/GenBank/DDBJ databases">
        <authorList>
            <consortium name="Pathogen Informatics"/>
        </authorList>
    </citation>
    <scope>NUCLEOTIDE SEQUENCE [LARGE SCALE GENOMIC DNA]</scope>
    <source>
        <strain evidence="6 7">Zambia</strain>
    </source>
</reference>
<dbReference type="InterPro" id="IPR002052">
    <property type="entry name" value="DNA_methylase_N6_adenine_CS"/>
</dbReference>
<gene>
    <name evidence="6" type="ORF">SMRZ_LOCUS332</name>
</gene>
<dbReference type="Gene3D" id="2.60.40.10">
    <property type="entry name" value="Immunoglobulins"/>
    <property type="match status" value="8"/>
</dbReference>
<feature type="compositionally biased region" description="Polar residues" evidence="4">
    <location>
        <begin position="1479"/>
        <end position="1489"/>
    </location>
</feature>
<protein>
    <submittedName>
        <fullName evidence="6">Uncharacterized protein</fullName>
    </submittedName>
</protein>
<dbReference type="SUPFAM" id="SSF48726">
    <property type="entry name" value="Immunoglobulin"/>
    <property type="match status" value="5"/>
</dbReference>
<dbReference type="STRING" id="48269.A0A183L957"/>
<keyword evidence="3" id="KW-0393">Immunoglobulin domain</keyword>
<name>A0A183L957_9TREM</name>
<dbReference type="PROSITE" id="PS50835">
    <property type="entry name" value="IG_LIKE"/>
    <property type="match status" value="5"/>
</dbReference>
<dbReference type="PANTHER" id="PTHR10075:SF100">
    <property type="entry name" value="FASCICLIN-2"/>
    <property type="match status" value="1"/>
</dbReference>
<dbReference type="GO" id="GO:0070593">
    <property type="term" value="P:dendrite self-avoidance"/>
    <property type="evidence" value="ECO:0007669"/>
    <property type="project" value="TreeGrafter"/>
</dbReference>
<dbReference type="GO" id="GO:0008168">
    <property type="term" value="F:methyltransferase activity"/>
    <property type="evidence" value="ECO:0007669"/>
    <property type="project" value="InterPro"/>
</dbReference>
<dbReference type="EMBL" id="UZAI01000060">
    <property type="protein sequence ID" value="VDO47518.1"/>
    <property type="molecule type" value="Genomic_DNA"/>
</dbReference>
<dbReference type="PROSITE" id="PS50853">
    <property type="entry name" value="FN3"/>
    <property type="match status" value="2"/>
</dbReference>
<dbReference type="GO" id="GO:0098632">
    <property type="term" value="F:cell-cell adhesion mediator activity"/>
    <property type="evidence" value="ECO:0007669"/>
    <property type="project" value="TreeGrafter"/>
</dbReference>
<feature type="region of interest" description="Disordered" evidence="4">
    <location>
        <begin position="1470"/>
        <end position="1493"/>
    </location>
</feature>
<dbReference type="PANTHER" id="PTHR10075">
    <property type="entry name" value="BASIGIN RELATED"/>
    <property type="match status" value="1"/>
</dbReference>
<dbReference type="GO" id="GO:0007156">
    <property type="term" value="P:homophilic cell adhesion via plasma membrane adhesion molecules"/>
    <property type="evidence" value="ECO:0007669"/>
    <property type="project" value="TreeGrafter"/>
</dbReference>
<dbReference type="GO" id="GO:0032259">
    <property type="term" value="P:methylation"/>
    <property type="evidence" value="ECO:0007669"/>
    <property type="project" value="InterPro"/>
</dbReference>
<dbReference type="GO" id="GO:0030424">
    <property type="term" value="C:axon"/>
    <property type="evidence" value="ECO:0007669"/>
    <property type="project" value="TreeGrafter"/>
</dbReference>
<keyword evidence="5" id="KW-0732">Signal</keyword>
<dbReference type="InterPro" id="IPR036179">
    <property type="entry name" value="Ig-like_dom_sf"/>
</dbReference>
<dbReference type="GO" id="GO:0007411">
    <property type="term" value="P:axon guidance"/>
    <property type="evidence" value="ECO:0007669"/>
    <property type="project" value="TreeGrafter"/>
</dbReference>
<proteinExistence type="predicted"/>
<dbReference type="InterPro" id="IPR003599">
    <property type="entry name" value="Ig_sub"/>
</dbReference>
<dbReference type="SMART" id="SM00060">
    <property type="entry name" value="FN3"/>
    <property type="match status" value="2"/>
</dbReference>
<evidence type="ECO:0000256" key="5">
    <source>
        <dbReference type="SAM" id="SignalP"/>
    </source>
</evidence>
<dbReference type="GO" id="GO:0005886">
    <property type="term" value="C:plasma membrane"/>
    <property type="evidence" value="ECO:0007669"/>
    <property type="project" value="TreeGrafter"/>
</dbReference>
<dbReference type="FunFam" id="2.60.40.10:FF:000032">
    <property type="entry name" value="palladin isoform X1"/>
    <property type="match status" value="1"/>
</dbReference>
<dbReference type="InterPro" id="IPR003598">
    <property type="entry name" value="Ig_sub2"/>
</dbReference>
<organism evidence="6 7">
    <name type="scientific">Schistosoma margrebowiei</name>
    <dbReference type="NCBI Taxonomy" id="48269"/>
    <lineage>
        <taxon>Eukaryota</taxon>
        <taxon>Metazoa</taxon>
        <taxon>Spiralia</taxon>
        <taxon>Lophotrochozoa</taxon>
        <taxon>Platyhelminthes</taxon>
        <taxon>Trematoda</taxon>
        <taxon>Digenea</taxon>
        <taxon>Strigeidida</taxon>
        <taxon>Schistosomatoidea</taxon>
        <taxon>Schistosomatidae</taxon>
        <taxon>Schistosoma</taxon>
    </lineage>
</organism>